<dbReference type="Proteomes" id="UP001164797">
    <property type="component" value="Segment"/>
</dbReference>
<evidence type="ECO:0000313" key="1">
    <source>
        <dbReference type="EMBL" id="UYL87131.1"/>
    </source>
</evidence>
<accession>A0A9X9P5M5</accession>
<protein>
    <submittedName>
        <fullName evidence="1">Uncharacterized protein</fullName>
    </submittedName>
</protein>
<dbReference type="GeneID" id="80019574"/>
<proteinExistence type="predicted"/>
<organism evidence="1 2">
    <name type="scientific">Microbacterium phage OscarSo</name>
    <dbReference type="NCBI Taxonomy" id="2985324"/>
    <lineage>
        <taxon>Viruses</taxon>
        <taxon>Duplodnaviria</taxon>
        <taxon>Heunggongvirae</taxon>
        <taxon>Uroviricota</taxon>
        <taxon>Caudoviricetes</taxon>
        <taxon>Oscarsovirus</taxon>
        <taxon>Oscarsovirus oscarso</taxon>
    </lineage>
</organism>
<reference evidence="1" key="1">
    <citation type="submission" date="2022-09" db="EMBL/GenBank/DDBJ databases">
        <authorList>
            <person name="Washington J.M."/>
            <person name="Situmorang M.A."/>
            <person name="Garlena R.A."/>
            <person name="Russell D.A."/>
            <person name="Jacobs-Sera D."/>
            <person name="Hatfull G.F."/>
        </authorList>
    </citation>
    <scope>NUCLEOTIDE SEQUENCE</scope>
</reference>
<sequence length="332" mass="32851">MGLKLIEGFKAFGKTVGGAQIQLLTDAVGRMKISHAQPPNTVGSVSAVADAVAIAMDSLSDVIFYFKGAAHAGFNLTFEQSPDSTDGIDGAWFPVLAKNQGASGTVSSTTGALSSNGSSSYAVSAPGASYVRARVTARTSGTLEVIASGSTAARPTDLTATLSSSAVTIGASATSIGKAEDAAHASGDVGVPALGVRQPATPTTPTSAAGDYGVQLLDREGKLVISGNGAPEVSFQSYTNLTGTGDVALRASGGAGIRNYVTDLVLENTGGSAARVLVKDGTTVIFSATVPAGNTLALSFRNPIFGTAATALNAALGAAGTVSVTLSGFLGV</sequence>
<keyword evidence="2" id="KW-1185">Reference proteome</keyword>
<dbReference type="RefSeq" id="YP_010754968.1">
    <property type="nucleotide sequence ID" value="NC_073466.1"/>
</dbReference>
<name>A0A9X9P5M5_9CAUD</name>
<gene>
    <name evidence="1" type="primary">10</name>
    <name evidence="1" type="ORF">SEA_OSCARSO_10</name>
</gene>
<dbReference type="EMBL" id="OP434449">
    <property type="protein sequence ID" value="UYL87131.1"/>
    <property type="molecule type" value="Genomic_DNA"/>
</dbReference>
<dbReference type="KEGG" id="vg:80019574"/>
<evidence type="ECO:0000313" key="2">
    <source>
        <dbReference type="Proteomes" id="UP001164797"/>
    </source>
</evidence>